<name>A0A1H7H0I3_9GAMM</name>
<reference evidence="15" key="1">
    <citation type="submission" date="2016-10" db="EMBL/GenBank/DDBJ databases">
        <authorList>
            <person name="Varghese N."/>
            <person name="Submissions S."/>
        </authorList>
    </citation>
    <scope>NUCLEOTIDE SEQUENCE [LARGE SCALE GENOMIC DNA]</scope>
    <source>
        <strain evidence="15">DSM 241</strain>
    </source>
</reference>
<evidence type="ECO:0000313" key="15">
    <source>
        <dbReference type="Proteomes" id="UP000199256"/>
    </source>
</evidence>
<evidence type="ECO:0000256" key="4">
    <source>
        <dbReference type="ARBA" id="ARBA00022452"/>
    </source>
</evidence>
<evidence type="ECO:0000256" key="3">
    <source>
        <dbReference type="ARBA" id="ARBA00015419"/>
    </source>
</evidence>
<evidence type="ECO:0000256" key="5">
    <source>
        <dbReference type="ARBA" id="ARBA00022692"/>
    </source>
</evidence>
<gene>
    <name evidence="14" type="ORF">SAMN05444515_10229</name>
</gene>
<evidence type="ECO:0000256" key="7">
    <source>
        <dbReference type="ARBA" id="ARBA00023136"/>
    </source>
</evidence>
<evidence type="ECO:0000256" key="6">
    <source>
        <dbReference type="ARBA" id="ARBA00022729"/>
    </source>
</evidence>
<evidence type="ECO:0000256" key="8">
    <source>
        <dbReference type="ARBA" id="ARBA00023237"/>
    </source>
</evidence>
<dbReference type="GO" id="GO:0009279">
    <property type="term" value="C:cell outer membrane"/>
    <property type="evidence" value="ECO:0007669"/>
    <property type="project" value="UniProtKB-SubCell"/>
</dbReference>
<feature type="domain" description="TamA POTRA" evidence="13">
    <location>
        <begin position="43"/>
        <end position="117"/>
    </location>
</feature>
<dbReference type="InterPro" id="IPR035243">
    <property type="entry name" value="TamA_POTRA_Dom_1"/>
</dbReference>
<dbReference type="Pfam" id="PF07244">
    <property type="entry name" value="POTRA"/>
    <property type="match status" value="2"/>
</dbReference>
<keyword evidence="5" id="KW-0812">Transmembrane</keyword>
<dbReference type="InterPro" id="IPR000184">
    <property type="entry name" value="Bac_surfAg_D15"/>
</dbReference>
<dbReference type="InterPro" id="IPR039910">
    <property type="entry name" value="D15-like"/>
</dbReference>
<evidence type="ECO:0000259" key="13">
    <source>
        <dbReference type="Pfam" id="PF17243"/>
    </source>
</evidence>
<comment type="similarity">
    <text evidence="2">Belongs to the TamA family.</text>
</comment>
<evidence type="ECO:0000256" key="1">
    <source>
        <dbReference type="ARBA" id="ARBA00004442"/>
    </source>
</evidence>
<feature type="domain" description="POTRA" evidence="12">
    <location>
        <begin position="127"/>
        <end position="201"/>
    </location>
</feature>
<dbReference type="GO" id="GO:0009306">
    <property type="term" value="P:protein secretion"/>
    <property type="evidence" value="ECO:0007669"/>
    <property type="project" value="TreeGrafter"/>
</dbReference>
<dbReference type="PANTHER" id="PTHR12815">
    <property type="entry name" value="SORTING AND ASSEMBLY MACHINERY SAMM50 PROTEIN FAMILY MEMBER"/>
    <property type="match status" value="1"/>
</dbReference>
<evidence type="ECO:0000256" key="9">
    <source>
        <dbReference type="ARBA" id="ARBA00033063"/>
    </source>
</evidence>
<organism evidence="14 15">
    <name type="scientific">Ectothiorhodospira marina</name>
    <dbReference type="NCBI Taxonomy" id="1396821"/>
    <lineage>
        <taxon>Bacteria</taxon>
        <taxon>Pseudomonadati</taxon>
        <taxon>Pseudomonadota</taxon>
        <taxon>Gammaproteobacteria</taxon>
        <taxon>Chromatiales</taxon>
        <taxon>Ectothiorhodospiraceae</taxon>
        <taxon>Ectothiorhodospira</taxon>
    </lineage>
</organism>
<evidence type="ECO:0000259" key="11">
    <source>
        <dbReference type="Pfam" id="PF01103"/>
    </source>
</evidence>
<evidence type="ECO:0000256" key="10">
    <source>
        <dbReference type="ARBA" id="ARBA00093548"/>
    </source>
</evidence>
<dbReference type="OrthoDB" id="9769707at2"/>
<keyword evidence="4" id="KW-1134">Transmembrane beta strand</keyword>
<feature type="domain" description="Bacterial surface antigen (D15)" evidence="11">
    <location>
        <begin position="325"/>
        <end position="587"/>
    </location>
</feature>
<comment type="subunit">
    <text evidence="10">Interacts with TamB to form the translocation and assembly module (TAM).</text>
</comment>
<comment type="subcellular location">
    <subcellularLocation>
        <location evidence="1">Cell outer membrane</location>
    </subcellularLocation>
</comment>
<evidence type="ECO:0000313" key="14">
    <source>
        <dbReference type="EMBL" id="SEK43758.1"/>
    </source>
</evidence>
<protein>
    <recommendedName>
        <fullName evidence="3">Translocation and assembly module subunit TamA</fullName>
    </recommendedName>
    <alternativeName>
        <fullName evidence="9">Autotransporter assembly factor TamA</fullName>
    </alternativeName>
</protein>
<dbReference type="Pfam" id="PF17243">
    <property type="entry name" value="POTRA_TamA_1"/>
    <property type="match status" value="1"/>
</dbReference>
<dbReference type="PANTHER" id="PTHR12815:SF47">
    <property type="entry name" value="TRANSLOCATION AND ASSEMBLY MODULE SUBUNIT TAMA"/>
    <property type="match status" value="1"/>
</dbReference>
<dbReference type="Gene3D" id="3.10.20.310">
    <property type="entry name" value="membrane protein fhac"/>
    <property type="match status" value="3"/>
</dbReference>
<dbReference type="EMBL" id="FOAA01000002">
    <property type="protein sequence ID" value="SEK43758.1"/>
    <property type="molecule type" value="Genomic_DNA"/>
</dbReference>
<evidence type="ECO:0000256" key="2">
    <source>
        <dbReference type="ARBA" id="ARBA00010248"/>
    </source>
</evidence>
<keyword evidence="6" id="KW-0732">Signal</keyword>
<dbReference type="RefSeq" id="WP_090250624.1">
    <property type="nucleotide sequence ID" value="NZ_FOAA01000002.1"/>
</dbReference>
<accession>A0A1H7H0I3</accession>
<dbReference type="AlphaFoldDB" id="A0A1H7H0I3"/>
<sequence>MTPAHPPPSLTCTSPPHIRWVVYGVGVLLLIATSTAWGNPQAEISGGNSEIQDNVRAHLGLSSARCDLPAWRERPLVRAAREDTRKALRALGYYSPEIEVDLQRLDECWQLNVRLDPGPPVRIRTIDVTLSGGATEDSAFQAYLRDLPLREGQRLRHNQYEQIKSGLNRLASSRGYFDARFTTTQIRVQLSEQAADIVVHMDSGPRYRFGPVTLNQDILHDELGQKFVPFEQGQTFESQRLIQLQQALIDSGYFANVRVDTQPEEAQDLEVPITATLDARNQWSYLAGVGLSTDIGPRLRLGLENHRANRSGHRYSADLELAPVRSSIGLNYQIPLGDPARERVDLTTGFQTESTDNADGDLFTLGIAHIRQKPSGWTHTRFLRYEHEDYEISDTRGTSRLLTPGLEWSRIQSDHPIFPRQGWRLSANVRGASEDLLSTVTFGQATGRAKLIIPLGRGRLLTRADAGITAVDEFVELPSSVRFFAGGDNSVRGYGYRELGPTDNDGEVIGGQHFFTASLEAEYPIVGKWSAAVFVDGGNAFDDLDDYKAKYGVGAGVRWRSPIGPIRVDIAHPTDGDDNFRLHLTMGMDL</sequence>
<proteinExistence type="inferred from homology"/>
<dbReference type="STRING" id="1396821.SAMN05444515_10229"/>
<keyword evidence="7" id="KW-0472">Membrane</keyword>
<dbReference type="Proteomes" id="UP000199256">
    <property type="component" value="Unassembled WGS sequence"/>
</dbReference>
<dbReference type="Gene3D" id="2.40.160.50">
    <property type="entry name" value="membrane protein fhac: a member of the omp85/tpsb transporter family"/>
    <property type="match status" value="1"/>
</dbReference>
<keyword evidence="8" id="KW-0998">Cell outer membrane</keyword>
<evidence type="ECO:0000259" key="12">
    <source>
        <dbReference type="Pfam" id="PF07244"/>
    </source>
</evidence>
<dbReference type="GO" id="GO:0097347">
    <property type="term" value="C:TAM protein secretion complex"/>
    <property type="evidence" value="ECO:0007669"/>
    <property type="project" value="TreeGrafter"/>
</dbReference>
<feature type="domain" description="POTRA" evidence="12">
    <location>
        <begin position="207"/>
        <end position="275"/>
    </location>
</feature>
<dbReference type="Pfam" id="PF01103">
    <property type="entry name" value="Omp85"/>
    <property type="match status" value="1"/>
</dbReference>
<dbReference type="InterPro" id="IPR010827">
    <property type="entry name" value="BamA/TamA_POTRA"/>
</dbReference>
<keyword evidence="15" id="KW-1185">Reference proteome</keyword>